<proteinExistence type="predicted"/>
<dbReference type="PANTHER" id="PTHR24036">
    <property type="entry name" value="SKELETOR-RELATED"/>
    <property type="match status" value="1"/>
</dbReference>
<dbReference type="AlphaFoldDB" id="A0A1D2MWE4"/>
<feature type="region of interest" description="Disordered" evidence="2">
    <location>
        <begin position="192"/>
        <end position="211"/>
    </location>
</feature>
<feature type="domain" description="DM13" evidence="4">
    <location>
        <begin position="24"/>
        <end position="145"/>
    </location>
</feature>
<dbReference type="Pfam" id="PF10517">
    <property type="entry name" value="DM13"/>
    <property type="match status" value="1"/>
</dbReference>
<comment type="caution">
    <text evidence="5">The sequence shown here is derived from an EMBL/GenBank/DDBJ whole genome shotgun (WGS) entry which is preliminary data.</text>
</comment>
<keyword evidence="3" id="KW-0732">Signal</keyword>
<feature type="chain" id="PRO_5008904649" evidence="3">
    <location>
        <begin position="22"/>
        <end position="254"/>
    </location>
</feature>
<keyword evidence="6" id="KW-1185">Reference proteome</keyword>
<name>A0A1D2MWE4_ORCCI</name>
<reference evidence="5 6" key="1">
    <citation type="journal article" date="2016" name="Genome Biol. Evol.">
        <title>Gene Family Evolution Reflects Adaptation to Soil Environmental Stressors in the Genome of the Collembolan Orchesella cincta.</title>
        <authorList>
            <person name="Faddeeva-Vakhrusheva A."/>
            <person name="Derks M.F."/>
            <person name="Anvar S.Y."/>
            <person name="Agamennone V."/>
            <person name="Suring W."/>
            <person name="Smit S."/>
            <person name="van Straalen N.M."/>
            <person name="Roelofs D."/>
        </authorList>
    </citation>
    <scope>NUCLEOTIDE SEQUENCE [LARGE SCALE GENOMIC DNA]</scope>
    <source>
        <tissue evidence="5">Mixed pool</tissue>
    </source>
</reference>
<evidence type="ECO:0000256" key="2">
    <source>
        <dbReference type="SAM" id="MobiDB-lite"/>
    </source>
</evidence>
<dbReference type="InterPro" id="IPR019545">
    <property type="entry name" value="DM13_domain"/>
</dbReference>
<organism evidence="5 6">
    <name type="scientific">Orchesella cincta</name>
    <name type="common">Springtail</name>
    <name type="synonym">Podura cincta</name>
    <dbReference type="NCBI Taxonomy" id="48709"/>
    <lineage>
        <taxon>Eukaryota</taxon>
        <taxon>Metazoa</taxon>
        <taxon>Ecdysozoa</taxon>
        <taxon>Arthropoda</taxon>
        <taxon>Hexapoda</taxon>
        <taxon>Collembola</taxon>
        <taxon>Entomobryomorpha</taxon>
        <taxon>Entomobryoidea</taxon>
        <taxon>Orchesellidae</taxon>
        <taxon>Orchesellinae</taxon>
        <taxon>Orchesella</taxon>
    </lineage>
</organism>
<sequence>MGKLDKICMLILISTTLMVQPSVQQLSLGNLSSCGHDLEGEVVATSKKQIIIKGFKYDGKGPGSYFTAMKKGAKKVQPNADMDDIVIIPYKGAEAPATPCDVISWQKAIDGKDIQLDLPDEISMYETIGVYCHQYCNNFGHIVIKGNLSSLPNATANYTAPPDCAPLTSHFKHAAEKNLNCTEDKNAKNVKLDACDPPKRPAQPHSKPPTDIHTMLIETESTTANSLENGSGADHFQPIMFMATLGIVFINVPV</sequence>
<evidence type="ECO:0000313" key="6">
    <source>
        <dbReference type="Proteomes" id="UP000094527"/>
    </source>
</evidence>
<dbReference type="PANTHER" id="PTHR24036:SF5">
    <property type="entry name" value="THROMBOMODULIN"/>
    <property type="match status" value="1"/>
</dbReference>
<evidence type="ECO:0000313" key="5">
    <source>
        <dbReference type="EMBL" id="ODM97336.1"/>
    </source>
</evidence>
<evidence type="ECO:0000256" key="1">
    <source>
        <dbReference type="ARBA" id="ARBA00022737"/>
    </source>
</evidence>
<keyword evidence="1" id="KW-0677">Repeat</keyword>
<dbReference type="Proteomes" id="UP000094527">
    <property type="component" value="Unassembled WGS sequence"/>
</dbReference>
<gene>
    <name evidence="5" type="ORF">Ocin01_09348</name>
</gene>
<accession>A0A1D2MWE4</accession>
<evidence type="ECO:0000256" key="3">
    <source>
        <dbReference type="SAM" id="SignalP"/>
    </source>
</evidence>
<feature type="signal peptide" evidence="3">
    <location>
        <begin position="1"/>
        <end position="21"/>
    </location>
</feature>
<dbReference type="PROSITE" id="PS51549">
    <property type="entry name" value="DM13"/>
    <property type="match status" value="1"/>
</dbReference>
<protein>
    <submittedName>
        <fullName evidence="5">Protein Skeletor, isoforms B/C</fullName>
    </submittedName>
</protein>
<dbReference type="InterPro" id="IPR052126">
    <property type="entry name" value="Spindle_Org/Thrombomodulin"/>
</dbReference>
<dbReference type="EMBL" id="LJIJ01000454">
    <property type="protein sequence ID" value="ODM97336.1"/>
    <property type="molecule type" value="Genomic_DNA"/>
</dbReference>
<evidence type="ECO:0000259" key="4">
    <source>
        <dbReference type="PROSITE" id="PS51549"/>
    </source>
</evidence>